<evidence type="ECO:0008006" key="3">
    <source>
        <dbReference type="Google" id="ProtNLM"/>
    </source>
</evidence>
<reference evidence="1 2" key="1">
    <citation type="submission" date="2017-09" db="EMBL/GenBank/DDBJ databases">
        <title>Genomic, metabolic, and phenotypic characteristics of bacterial isolates from the natural microbiome of the model nematode Caenorhabditis elegans.</title>
        <authorList>
            <person name="Zimmermann J."/>
            <person name="Obeng N."/>
            <person name="Yang W."/>
            <person name="Obeng O."/>
            <person name="Kissoyan K."/>
            <person name="Pees B."/>
            <person name="Dirksen P."/>
            <person name="Hoppner M."/>
            <person name="Franke A."/>
            <person name="Rosenstiel P."/>
            <person name="Leippe M."/>
            <person name="Dierking K."/>
            <person name="Kaleta C."/>
            <person name="Schulenburg H."/>
        </authorList>
    </citation>
    <scope>NUCLEOTIDE SEQUENCE [LARGE SCALE GENOMIC DNA]</scope>
    <source>
        <strain evidence="1 2">MYb73</strain>
    </source>
</reference>
<dbReference type="SUPFAM" id="SSF52402">
    <property type="entry name" value="Adenine nucleotide alpha hydrolases-like"/>
    <property type="match status" value="1"/>
</dbReference>
<dbReference type="InterPro" id="IPR014729">
    <property type="entry name" value="Rossmann-like_a/b/a_fold"/>
</dbReference>
<dbReference type="Proteomes" id="UP000239477">
    <property type="component" value="Chromosome"/>
</dbReference>
<dbReference type="EMBL" id="CP023270">
    <property type="protein sequence ID" value="AVJ30768.1"/>
    <property type="molecule type" value="Genomic_DNA"/>
</dbReference>
<dbReference type="Gene3D" id="3.40.50.620">
    <property type="entry name" value="HUPs"/>
    <property type="match status" value="1"/>
</dbReference>
<gene>
    <name evidence="1" type="ORF">CLM73_28685</name>
</gene>
<evidence type="ECO:0000313" key="1">
    <source>
        <dbReference type="EMBL" id="AVJ30768.1"/>
    </source>
</evidence>
<name>A0A2S0IFM3_9BURK</name>
<protein>
    <recommendedName>
        <fullName evidence="3">Asparagine synthetase domain-containing protein</fullName>
    </recommendedName>
</protein>
<keyword evidence="2" id="KW-1185">Reference proteome</keyword>
<sequence>MLIAHIAALPAERDSFRQELSSIEKDRPNGRVFYAEFPEAWSRIPFPGGRVLLHAPKYVQDQILGAPEKLCSENWLTHLHSIDGPYLVVRMEGDSIEISRSLYRGLEVFYTRIADHLAFSTSLPLLLRLKQDRGWTLDPDYCQRFILDRPAFSGATAISDVRSICLGQSVRSDLSSISTIGVQMPREQSSGPIEILTTKLSTLSRSFSSVSLSFSGGLDSSALLHCLSKAGVDFEAIHAVSPLPYADSERHEAEKVAAAYSRELSIVQMIESEGLGFAPSMLEQPQYASPFDVDIFRAACTERPQGPALPPTNALMVTGHGGDHVFLQNPSWKVGFDRVRKFDVSGFFMDVKRRCTLKKTNFYAGLWQNIRLLLGRHADSRGLHLPTWLPGRARTLAADDHYLLAGMDPRTAKFEHVRSILLGLSTIELHSPDNNSTLHPLLLPDVVGTVLYRPVRELFNAQHDRVYFRRDFHDSAGHDFAWRKSKRSSSASLFKYFRDNQDPLLEWLADGIVARQLMLDADELRKSLMMNGQVYLDDDFPALINLIQLEGFVQSLRRHSQ</sequence>
<organism evidence="1 2">
    <name type="scientific">Achromobacter spanius</name>
    <dbReference type="NCBI Taxonomy" id="217203"/>
    <lineage>
        <taxon>Bacteria</taxon>
        <taxon>Pseudomonadati</taxon>
        <taxon>Pseudomonadota</taxon>
        <taxon>Betaproteobacteria</taxon>
        <taxon>Burkholderiales</taxon>
        <taxon>Alcaligenaceae</taxon>
        <taxon>Achromobacter</taxon>
    </lineage>
</organism>
<dbReference type="RefSeq" id="WP_105241292.1">
    <property type="nucleotide sequence ID" value="NZ_CP023270.1"/>
</dbReference>
<proteinExistence type="predicted"/>
<dbReference type="AlphaFoldDB" id="A0A2S0IFM3"/>
<dbReference type="OrthoDB" id="8932734at2"/>
<accession>A0A2S0IFM3</accession>
<evidence type="ECO:0000313" key="2">
    <source>
        <dbReference type="Proteomes" id="UP000239477"/>
    </source>
</evidence>